<sequence length="268" mass="30030">MDVSLSYINRKIGLSLGADEVIGLLKKMQLGAELSASGRTILLYLYLQPEVTFFTLVMTKFASLKPHTLNEFSDLLRSEVAMKGYTEVLNFMLCSWRENFDMLNHQDGKSEAVVVGNPLSSDFEIVQTRLMPGVLKAGAHNQHHPKPIKIFELGGIMLLDKKNDVGSTNRRQLAALYGDKSSGLQFIHWLVNKIMRMIGAVLLVPIGDNTGYYLKHSKEPEFLPGVQASIYYIGKRIGTFGIVHPEVLKNFGIRYACSFVELNIESFL</sequence>
<dbReference type="InterPro" id="IPR045060">
    <property type="entry name" value="Phe-tRNA-ligase_IIc_bsu"/>
</dbReference>
<dbReference type="InterPro" id="IPR045864">
    <property type="entry name" value="aa-tRNA-synth_II/BPL/LPL"/>
</dbReference>
<dbReference type="GO" id="GO:0004826">
    <property type="term" value="F:phenylalanine-tRNA ligase activity"/>
    <property type="evidence" value="ECO:0007669"/>
    <property type="project" value="UniProtKB-EC"/>
</dbReference>
<dbReference type="EMBL" id="JBEDUW010000003">
    <property type="protein sequence ID" value="KAK9939553.1"/>
    <property type="molecule type" value="Genomic_DNA"/>
</dbReference>
<evidence type="ECO:0000313" key="4">
    <source>
        <dbReference type="EMBL" id="KAK9939553.1"/>
    </source>
</evidence>
<evidence type="ECO:0000259" key="3">
    <source>
        <dbReference type="Pfam" id="PF17759"/>
    </source>
</evidence>
<feature type="domain" description="Phenylalanyl tRNA synthetase beta chain core" evidence="3">
    <location>
        <begin position="64"/>
        <end position="264"/>
    </location>
</feature>
<dbReference type="FunFam" id="3.30.930.10:FF:000059">
    <property type="entry name" value="phenylalanine--tRNA ligase beta subunit"/>
    <property type="match status" value="1"/>
</dbReference>
<name>A0AAW1XUG7_RUBAR</name>
<proteinExistence type="predicted"/>
<protein>
    <recommendedName>
        <fullName evidence="3">Phenylalanyl tRNA synthetase beta chain core domain-containing protein</fullName>
    </recommendedName>
</protein>
<reference evidence="4 5" key="1">
    <citation type="journal article" date="2023" name="G3 (Bethesda)">
        <title>A chromosome-length genome assembly and annotation of blackberry (Rubus argutus, cv. 'Hillquist').</title>
        <authorList>
            <person name="Bruna T."/>
            <person name="Aryal R."/>
            <person name="Dudchenko O."/>
            <person name="Sargent D.J."/>
            <person name="Mead D."/>
            <person name="Buti M."/>
            <person name="Cavallini A."/>
            <person name="Hytonen T."/>
            <person name="Andres J."/>
            <person name="Pham M."/>
            <person name="Weisz D."/>
            <person name="Mascagni F."/>
            <person name="Usai G."/>
            <person name="Natali L."/>
            <person name="Bassil N."/>
            <person name="Fernandez G.E."/>
            <person name="Lomsadze A."/>
            <person name="Armour M."/>
            <person name="Olukolu B."/>
            <person name="Poorten T."/>
            <person name="Britton C."/>
            <person name="Davik J."/>
            <person name="Ashrafi H."/>
            <person name="Aiden E.L."/>
            <person name="Borodovsky M."/>
            <person name="Worthington M."/>
        </authorList>
    </citation>
    <scope>NUCLEOTIDE SEQUENCE [LARGE SCALE GENOMIC DNA]</scope>
    <source>
        <strain evidence="4">PI 553951</strain>
    </source>
</reference>
<dbReference type="Proteomes" id="UP001457282">
    <property type="component" value="Unassembled WGS sequence"/>
</dbReference>
<dbReference type="PANTHER" id="PTHR10947">
    <property type="entry name" value="PHENYLALANYL-TRNA SYNTHETASE BETA CHAIN AND LEUCINE-RICH REPEAT-CONTAINING PROTEIN 47"/>
    <property type="match status" value="1"/>
</dbReference>
<dbReference type="SUPFAM" id="SSF55681">
    <property type="entry name" value="Class II aaRS and biotin synthetases"/>
    <property type="match status" value="1"/>
</dbReference>
<evidence type="ECO:0000256" key="2">
    <source>
        <dbReference type="ARBA" id="ARBA00049255"/>
    </source>
</evidence>
<gene>
    <name evidence="4" type="ORF">M0R45_016245</name>
</gene>
<dbReference type="GO" id="GO:0006432">
    <property type="term" value="P:phenylalanyl-tRNA aminoacylation"/>
    <property type="evidence" value="ECO:0007669"/>
    <property type="project" value="InterPro"/>
</dbReference>
<evidence type="ECO:0000313" key="5">
    <source>
        <dbReference type="Proteomes" id="UP001457282"/>
    </source>
</evidence>
<dbReference type="Gene3D" id="3.30.930.10">
    <property type="entry name" value="Bira Bifunctional Protein, Domain 2"/>
    <property type="match status" value="1"/>
</dbReference>
<accession>A0AAW1XUG7</accession>
<comment type="subunit">
    <text evidence="1">Tetramer of two alpha and two beta subunits.</text>
</comment>
<dbReference type="Pfam" id="PF17759">
    <property type="entry name" value="tRNA_synthFbeta"/>
    <property type="match status" value="1"/>
</dbReference>
<keyword evidence="5" id="KW-1185">Reference proteome</keyword>
<evidence type="ECO:0000256" key="1">
    <source>
        <dbReference type="ARBA" id="ARBA00011209"/>
    </source>
</evidence>
<comment type="catalytic activity">
    <reaction evidence="2">
        <text>tRNA(Phe) + L-phenylalanine + ATP = L-phenylalanyl-tRNA(Phe) + AMP + diphosphate + H(+)</text>
        <dbReference type="Rhea" id="RHEA:19413"/>
        <dbReference type="Rhea" id="RHEA-COMP:9668"/>
        <dbReference type="Rhea" id="RHEA-COMP:9699"/>
        <dbReference type="ChEBI" id="CHEBI:15378"/>
        <dbReference type="ChEBI" id="CHEBI:30616"/>
        <dbReference type="ChEBI" id="CHEBI:33019"/>
        <dbReference type="ChEBI" id="CHEBI:58095"/>
        <dbReference type="ChEBI" id="CHEBI:78442"/>
        <dbReference type="ChEBI" id="CHEBI:78531"/>
        <dbReference type="ChEBI" id="CHEBI:456215"/>
        <dbReference type="EC" id="6.1.1.20"/>
    </reaction>
</comment>
<organism evidence="4 5">
    <name type="scientific">Rubus argutus</name>
    <name type="common">Southern blackberry</name>
    <dbReference type="NCBI Taxonomy" id="59490"/>
    <lineage>
        <taxon>Eukaryota</taxon>
        <taxon>Viridiplantae</taxon>
        <taxon>Streptophyta</taxon>
        <taxon>Embryophyta</taxon>
        <taxon>Tracheophyta</taxon>
        <taxon>Spermatophyta</taxon>
        <taxon>Magnoliopsida</taxon>
        <taxon>eudicotyledons</taxon>
        <taxon>Gunneridae</taxon>
        <taxon>Pentapetalae</taxon>
        <taxon>rosids</taxon>
        <taxon>fabids</taxon>
        <taxon>Rosales</taxon>
        <taxon>Rosaceae</taxon>
        <taxon>Rosoideae</taxon>
        <taxon>Rosoideae incertae sedis</taxon>
        <taxon>Rubus</taxon>
    </lineage>
</organism>
<dbReference type="AlphaFoldDB" id="A0AAW1XUG7"/>
<dbReference type="CDD" id="cd00769">
    <property type="entry name" value="PheRS_beta_core"/>
    <property type="match status" value="1"/>
</dbReference>
<comment type="caution">
    <text evidence="4">The sequence shown here is derived from an EMBL/GenBank/DDBJ whole genome shotgun (WGS) entry which is preliminary data.</text>
</comment>
<dbReference type="PANTHER" id="PTHR10947:SF0">
    <property type="entry name" value="PHENYLALANINE--TRNA LIGASE BETA SUBUNIT"/>
    <property type="match status" value="1"/>
</dbReference>
<dbReference type="InterPro" id="IPR041616">
    <property type="entry name" value="PheRS_beta_core"/>
</dbReference>
<dbReference type="GO" id="GO:0009328">
    <property type="term" value="C:phenylalanine-tRNA ligase complex"/>
    <property type="evidence" value="ECO:0007669"/>
    <property type="project" value="TreeGrafter"/>
</dbReference>